<feature type="compositionally biased region" description="Low complexity" evidence="1">
    <location>
        <begin position="221"/>
        <end position="231"/>
    </location>
</feature>
<feature type="region of interest" description="Disordered" evidence="1">
    <location>
        <begin position="1"/>
        <end position="36"/>
    </location>
</feature>
<feature type="compositionally biased region" description="Basic and acidic residues" evidence="1">
    <location>
        <begin position="1"/>
        <end position="19"/>
    </location>
</feature>
<keyword evidence="2" id="KW-1133">Transmembrane helix</keyword>
<dbReference type="EMBL" id="JAXCEI010000006">
    <property type="protein sequence ID" value="MFA1540318.1"/>
    <property type="molecule type" value="Genomic_DNA"/>
</dbReference>
<evidence type="ECO:0000256" key="2">
    <source>
        <dbReference type="SAM" id="Phobius"/>
    </source>
</evidence>
<organism evidence="3 4">
    <name type="scientific">Actinomadura monticuli</name>
    <dbReference type="NCBI Taxonomy" id="3097367"/>
    <lineage>
        <taxon>Bacteria</taxon>
        <taxon>Bacillati</taxon>
        <taxon>Actinomycetota</taxon>
        <taxon>Actinomycetes</taxon>
        <taxon>Streptosporangiales</taxon>
        <taxon>Thermomonosporaceae</taxon>
        <taxon>Actinomadura</taxon>
    </lineage>
</organism>
<gene>
    <name evidence="3" type="ORF">SM611_15420</name>
</gene>
<evidence type="ECO:0008006" key="5">
    <source>
        <dbReference type="Google" id="ProtNLM"/>
    </source>
</evidence>
<accession>A0ABV4QAX0</accession>
<proteinExistence type="predicted"/>
<protein>
    <recommendedName>
        <fullName evidence="5">Translation initiation factor IF-2</fullName>
    </recommendedName>
</protein>
<keyword evidence="2" id="KW-0812">Transmembrane</keyword>
<feature type="compositionally biased region" description="Pro residues" evidence="1">
    <location>
        <begin position="133"/>
        <end position="147"/>
    </location>
</feature>
<keyword evidence="2" id="KW-0472">Membrane</keyword>
<feature type="transmembrane region" description="Helical" evidence="2">
    <location>
        <begin position="80"/>
        <end position="102"/>
    </location>
</feature>
<feature type="compositionally biased region" description="Low complexity" evidence="1">
    <location>
        <begin position="172"/>
        <end position="188"/>
    </location>
</feature>
<dbReference type="RefSeq" id="WP_371950224.1">
    <property type="nucleotide sequence ID" value="NZ_JAXCEI010000006.1"/>
</dbReference>
<feature type="compositionally biased region" description="Polar residues" evidence="1">
    <location>
        <begin position="149"/>
        <end position="163"/>
    </location>
</feature>
<evidence type="ECO:0000313" key="4">
    <source>
        <dbReference type="Proteomes" id="UP001569963"/>
    </source>
</evidence>
<feature type="region of interest" description="Disordered" evidence="1">
    <location>
        <begin position="109"/>
        <end position="231"/>
    </location>
</feature>
<comment type="caution">
    <text evidence="3">The sequence shown here is derived from an EMBL/GenBank/DDBJ whole genome shotgun (WGS) entry which is preliminary data.</text>
</comment>
<evidence type="ECO:0000256" key="1">
    <source>
        <dbReference type="SAM" id="MobiDB-lite"/>
    </source>
</evidence>
<sequence>MSDHTEAGRLDRRAADRLLDGAGGPAPPGTPPDGQLRALLASAAAPGRAGELAGEDAAVAAFRAAPAPARTSRLAVLRRFLTAKVIALVGGSILLTGGVAYATGHFPGQSPAPAPAPTHGRHGGGGDSSPATEYPPPRRSGSPPSPSPTASGQHGKSSAPGQQKKQRPSPNPRGTNTPPRGPGSNNGNVGTPTAKPTKGNGVGTNKSSPIGGNSGNGLVDGNGLVNGNAKH</sequence>
<keyword evidence="4" id="KW-1185">Reference proteome</keyword>
<dbReference type="Proteomes" id="UP001569963">
    <property type="component" value="Unassembled WGS sequence"/>
</dbReference>
<reference evidence="3 4" key="1">
    <citation type="submission" date="2023-11" db="EMBL/GenBank/DDBJ databases">
        <title>Actinomadura monticuli sp. nov., isolated from volcanic ash.</title>
        <authorList>
            <person name="Lee S.D."/>
            <person name="Yang H."/>
            <person name="Kim I.S."/>
        </authorList>
    </citation>
    <scope>NUCLEOTIDE SEQUENCE [LARGE SCALE GENOMIC DNA]</scope>
    <source>
        <strain evidence="3 4">DLS-62</strain>
    </source>
</reference>
<name>A0ABV4QAX0_9ACTN</name>
<evidence type="ECO:0000313" key="3">
    <source>
        <dbReference type="EMBL" id="MFA1540318.1"/>
    </source>
</evidence>